<reference evidence="2 3" key="1">
    <citation type="submission" date="2020-11" db="EMBL/GenBank/DDBJ databases">
        <title>Vibrio nitrifigilis sp. nov., a marine nitrogen-fixing bacterium isolated from the lagoon sediment of an islet inside an atoll.</title>
        <authorList>
            <person name="Wang L.-T."/>
            <person name="Shieh W.Y."/>
        </authorList>
    </citation>
    <scope>NUCLEOTIDE SEQUENCE [LARGE SCALE GENOMIC DNA]</scope>
    <source>
        <strain evidence="2 3">NFV-1</strain>
    </source>
</reference>
<comment type="caution">
    <text evidence="2">The sequence shown here is derived from an EMBL/GenBank/DDBJ whole genome shotgun (WGS) entry which is preliminary data.</text>
</comment>
<accession>A0ABS0G984</accession>
<dbReference type="Pfam" id="PF13565">
    <property type="entry name" value="HTH_32"/>
    <property type="match status" value="1"/>
</dbReference>
<dbReference type="PANTHER" id="PTHR47515:SF2">
    <property type="entry name" value="INTEGRASE CORE DOMAIN PROTEIN"/>
    <property type="match status" value="1"/>
</dbReference>
<evidence type="ECO:0000313" key="2">
    <source>
        <dbReference type="EMBL" id="MBF8998979.1"/>
    </source>
</evidence>
<evidence type="ECO:0000259" key="1">
    <source>
        <dbReference type="PROSITE" id="PS50994"/>
    </source>
</evidence>
<dbReference type="InterPro" id="IPR036397">
    <property type="entry name" value="RNaseH_sf"/>
</dbReference>
<dbReference type="PROSITE" id="PS50994">
    <property type="entry name" value="INTEGRASE"/>
    <property type="match status" value="1"/>
</dbReference>
<proteinExistence type="predicted"/>
<organism evidence="2 3">
    <name type="scientific">Vibrio nitrifigilis</name>
    <dbReference type="NCBI Taxonomy" id="2789781"/>
    <lineage>
        <taxon>Bacteria</taxon>
        <taxon>Pseudomonadati</taxon>
        <taxon>Pseudomonadota</taxon>
        <taxon>Gammaproteobacteria</taxon>
        <taxon>Vibrionales</taxon>
        <taxon>Vibrionaceae</taxon>
        <taxon>Vibrio</taxon>
    </lineage>
</organism>
<dbReference type="InterPro" id="IPR009057">
    <property type="entry name" value="Homeodomain-like_sf"/>
</dbReference>
<evidence type="ECO:0000313" key="3">
    <source>
        <dbReference type="Proteomes" id="UP000597206"/>
    </source>
</evidence>
<gene>
    <name evidence="2" type="ORF">I1A42_00055</name>
</gene>
<dbReference type="Proteomes" id="UP000597206">
    <property type="component" value="Unassembled WGS sequence"/>
</dbReference>
<dbReference type="Pfam" id="PF13683">
    <property type="entry name" value="rve_3"/>
    <property type="match status" value="1"/>
</dbReference>
<sequence>MAWKETCVMDLKIKFISDWLSGRYTNTLLSSKYSISRPTVDKWIARYSQYGPSGLYERSRRPASSPNQTPPAISDKLLALKRSHPHWGPKKINDLFKIEYPRLHCPADSTTAHIFSQAGLVKPRRIKRSVTPYSANLTKSTQPNDVWNIDFKGQSLLGNSQWCYPLTITDDFSRFLIGVDGLMSTGFQGVHAVMERHFHEFGLPLVIKSDNGVPFASKALAGLSYLSIWFIKLGITPERIAVGKPTQNSRHERMHRTLKAESMNPMQHTLEKQQMSFNQFRDNYNYLRSHEALGRTRPAEHYEYSPRIYVPNKYEINYDLDIEIRKVRHSGEIKWKGQLVYVHSALTGESIGLRQLNNDVSEVYFSFMKIGLLDERQKRIVRLS</sequence>
<dbReference type="SUPFAM" id="SSF46689">
    <property type="entry name" value="Homeodomain-like"/>
    <property type="match status" value="1"/>
</dbReference>
<protein>
    <submittedName>
        <fullName evidence="2">Transposase</fullName>
    </submittedName>
</protein>
<name>A0ABS0G984_9VIBR</name>
<dbReference type="Gene3D" id="3.30.420.10">
    <property type="entry name" value="Ribonuclease H-like superfamily/Ribonuclease H"/>
    <property type="match status" value="1"/>
</dbReference>
<dbReference type="RefSeq" id="WP_196122159.1">
    <property type="nucleotide sequence ID" value="NZ_JADPMR010000001.1"/>
</dbReference>
<keyword evidence="3" id="KW-1185">Reference proteome</keyword>
<dbReference type="PANTHER" id="PTHR47515">
    <property type="entry name" value="LOW CALCIUM RESPONSE LOCUS PROTEIN T"/>
    <property type="match status" value="1"/>
</dbReference>
<feature type="domain" description="Integrase catalytic" evidence="1">
    <location>
        <begin position="139"/>
        <end position="306"/>
    </location>
</feature>
<dbReference type="InterPro" id="IPR012337">
    <property type="entry name" value="RNaseH-like_sf"/>
</dbReference>
<dbReference type="SUPFAM" id="SSF53098">
    <property type="entry name" value="Ribonuclease H-like"/>
    <property type="match status" value="1"/>
</dbReference>
<dbReference type="EMBL" id="JADPMR010000001">
    <property type="protein sequence ID" value="MBF8998979.1"/>
    <property type="molecule type" value="Genomic_DNA"/>
</dbReference>
<dbReference type="InterPro" id="IPR001584">
    <property type="entry name" value="Integrase_cat-core"/>
</dbReference>